<evidence type="ECO:0000313" key="2">
    <source>
        <dbReference type="Proteomes" id="UP000031802"/>
    </source>
</evidence>
<dbReference type="InterPro" id="IPR035901">
    <property type="entry name" value="GIY-YIG_endonuc_sf"/>
</dbReference>
<gene>
    <name evidence="1" type="ORF">DI53_3896</name>
</gene>
<name>A0A0B8SYS9_9SPHI</name>
<dbReference type="Proteomes" id="UP000031802">
    <property type="component" value="Unassembled WGS sequence"/>
</dbReference>
<protein>
    <recommendedName>
        <fullName evidence="3">Endonuclease</fullName>
    </recommendedName>
</protein>
<evidence type="ECO:0000313" key="1">
    <source>
        <dbReference type="EMBL" id="KGE12326.1"/>
    </source>
</evidence>
<proteinExistence type="predicted"/>
<dbReference type="Gene3D" id="3.40.1440.10">
    <property type="entry name" value="GIY-YIG endonuclease"/>
    <property type="match status" value="1"/>
</dbReference>
<dbReference type="AlphaFoldDB" id="A0A0B8SYS9"/>
<dbReference type="OrthoDB" id="795217at2"/>
<reference evidence="1 2" key="2">
    <citation type="journal article" date="2015" name="PLoS ONE">
        <title>Whole-Genome Optical Mapping and Finished Genome Sequence of Sphingobacterium deserti sp. nov., a New Species Isolated from the Western Desert of China.</title>
        <authorList>
            <person name="Teng C."/>
            <person name="Zhou Z."/>
            <person name="Molnar I."/>
            <person name="Li X."/>
            <person name="Tang R."/>
            <person name="Chen M."/>
            <person name="Wang L."/>
            <person name="Su S."/>
            <person name="Zhang W."/>
            <person name="Lin M."/>
        </authorList>
    </citation>
    <scope>NUCLEOTIDE SEQUENCE [LARGE SCALE GENOMIC DNA]</scope>
    <source>
        <strain evidence="2">ACCC05744</strain>
    </source>
</reference>
<sequence length="106" mass="12366">MEKYTVYIVTDSNRTYLETGICTDINMRLAEIKDASSILFAGTARLNNMVYTEIFDNKEQAETRQQQLKHFTRMQRERLVRSKNPNWLNLTMAPAPMSNKKVVVYA</sequence>
<accession>A0A0B8SYS9</accession>
<dbReference type="PATRIC" id="fig|1229276.3.peg.4036"/>
<dbReference type="RefSeq" id="WP_037503719.1">
    <property type="nucleotide sequence ID" value="NZ_JJMU01000073.1"/>
</dbReference>
<organism evidence="1 2">
    <name type="scientific">Sphingobacterium deserti</name>
    <dbReference type="NCBI Taxonomy" id="1229276"/>
    <lineage>
        <taxon>Bacteria</taxon>
        <taxon>Pseudomonadati</taxon>
        <taxon>Bacteroidota</taxon>
        <taxon>Sphingobacteriia</taxon>
        <taxon>Sphingobacteriales</taxon>
        <taxon>Sphingobacteriaceae</taxon>
        <taxon>Sphingobacterium</taxon>
    </lineage>
</organism>
<reference evidence="2" key="1">
    <citation type="submission" date="2014-04" db="EMBL/GenBank/DDBJ databases">
        <title>Whole-Genome optical mapping and complete genome sequence of Sphingobacterium deserti sp. nov., a new spaces isolated from desert in the west of China.</title>
        <authorList>
            <person name="Teng C."/>
            <person name="Zhou Z."/>
            <person name="Li X."/>
            <person name="Chen M."/>
            <person name="Lin M."/>
            <person name="Wang L."/>
            <person name="Su S."/>
            <person name="Zhang C."/>
            <person name="Zhang W."/>
        </authorList>
    </citation>
    <scope>NUCLEOTIDE SEQUENCE [LARGE SCALE GENOMIC DNA]</scope>
    <source>
        <strain evidence="2">ACCC05744</strain>
    </source>
</reference>
<dbReference type="eggNOG" id="COG2827">
    <property type="taxonomic scope" value="Bacteria"/>
</dbReference>
<dbReference type="STRING" id="1229276.DI53_3896"/>
<evidence type="ECO:0008006" key="3">
    <source>
        <dbReference type="Google" id="ProtNLM"/>
    </source>
</evidence>
<dbReference type="EMBL" id="JJMU01000073">
    <property type="protein sequence ID" value="KGE12326.1"/>
    <property type="molecule type" value="Genomic_DNA"/>
</dbReference>
<keyword evidence="2" id="KW-1185">Reference proteome</keyword>
<comment type="caution">
    <text evidence="1">The sequence shown here is derived from an EMBL/GenBank/DDBJ whole genome shotgun (WGS) entry which is preliminary data.</text>
</comment>